<organism evidence="2 3">
    <name type="scientific">Symbiodinium pilosum</name>
    <name type="common">Dinoflagellate</name>
    <dbReference type="NCBI Taxonomy" id="2952"/>
    <lineage>
        <taxon>Eukaryota</taxon>
        <taxon>Sar</taxon>
        <taxon>Alveolata</taxon>
        <taxon>Dinophyceae</taxon>
        <taxon>Suessiales</taxon>
        <taxon>Symbiodiniaceae</taxon>
        <taxon>Symbiodinium</taxon>
    </lineage>
</organism>
<feature type="region of interest" description="Disordered" evidence="1">
    <location>
        <begin position="606"/>
        <end position="629"/>
    </location>
</feature>
<evidence type="ECO:0000256" key="1">
    <source>
        <dbReference type="SAM" id="MobiDB-lite"/>
    </source>
</evidence>
<evidence type="ECO:0000313" key="3">
    <source>
        <dbReference type="Proteomes" id="UP000649617"/>
    </source>
</evidence>
<feature type="compositionally biased region" description="Acidic residues" evidence="1">
    <location>
        <begin position="617"/>
        <end position="629"/>
    </location>
</feature>
<comment type="caution">
    <text evidence="2">The sequence shown here is derived from an EMBL/GenBank/DDBJ whole genome shotgun (WGS) entry which is preliminary data.</text>
</comment>
<feature type="compositionally biased region" description="Basic and acidic residues" evidence="1">
    <location>
        <begin position="606"/>
        <end position="616"/>
    </location>
</feature>
<feature type="non-terminal residue" evidence="2">
    <location>
        <position position="1"/>
    </location>
</feature>
<proteinExistence type="predicted"/>
<dbReference type="SUPFAM" id="SSF143990">
    <property type="entry name" value="YbiA-like"/>
    <property type="match status" value="1"/>
</dbReference>
<dbReference type="AlphaFoldDB" id="A0A812X5J7"/>
<keyword evidence="3" id="KW-1185">Reference proteome</keyword>
<reference evidence="2" key="1">
    <citation type="submission" date="2021-02" db="EMBL/GenBank/DDBJ databases">
        <authorList>
            <person name="Dougan E. K."/>
            <person name="Rhodes N."/>
            <person name="Thang M."/>
            <person name="Chan C."/>
        </authorList>
    </citation>
    <scope>NUCLEOTIDE SEQUENCE</scope>
</reference>
<feature type="region of interest" description="Disordered" evidence="1">
    <location>
        <begin position="567"/>
        <end position="591"/>
    </location>
</feature>
<feature type="compositionally biased region" description="Basic and acidic residues" evidence="1">
    <location>
        <begin position="567"/>
        <end position="577"/>
    </location>
</feature>
<evidence type="ECO:0000313" key="2">
    <source>
        <dbReference type="EMBL" id="CAE7709047.1"/>
    </source>
</evidence>
<sequence>MEKLLLPPDLSDDTRHRLRAISTARLAERIAALCVEQRCKLDFVADLTANVAKIWQRGLALRKELEDPQRRDAAGVVWAATVYNDQVVHCKLLQRLLPRFAGKDEKLREVIERSPHLLLRSARPNTGEKFSVTLRGDDESSPRLLPALNDDEAEKRIKAYIQTQRPSGSEMAVAKQMHDDVLIRDLLPTGYSKILQKLLRDRHLGYRTVGPKKEGRTATKMLVVWEESQEAETWQKKQLGRLDSDIRDIVELIQVLGKVFADVRQLELATIKRHIQQTCGKTVNEACLSDQYVTLKELLQRRAVKLAGFRVFEDGSKAMLMHDGVSAAPHPSIKNTFFDMDESEAQKIQSLTRNRHKFPGGRGEPAAVAPFKDFVVDASEALGQNTYPQTGMSTGRHSPVFRKGPFTKNVGMLAFYFPGHNSPADDLCNAGFLGNFWQRELLVNDNLPMIDVARSVEVHGEADGVQSVQRKFWSRKHDFEHLSGEEAFRLKRKLHGDCIWSDNHDGTGKNWLGLQLMLLRDELRCDSRWTTWLEQQVDLSTGEILSGSKWPDLVQQASTAVRKCFEGGHTQDADKGRSLVPPHSSDGTMEGLVAHDHDASFVAGVDKHDSEEHSEVDSSESSDDDSDEDGQEWLRLVTLALMQFDEAWACDEELDMRPVVQATPDWSQVDPVVLPDGKEEVVAFYFPGYCAPCDVLCGAPFLGNFYADEHSKVKLRPRFHLNEHEFKTAEGAFQATKFWDLARLFELSSGQEAVNTARLLSNRRPPDLSLAGYPSRLAAMEAVISSKFKEG</sequence>
<accession>A0A812X5J7</accession>
<name>A0A812X5J7_SYMPI</name>
<dbReference type="Proteomes" id="UP000649617">
    <property type="component" value="Unassembled WGS sequence"/>
</dbReference>
<dbReference type="OrthoDB" id="206452at2759"/>
<dbReference type="EMBL" id="CAJNIZ010045054">
    <property type="protein sequence ID" value="CAE7709047.1"/>
    <property type="molecule type" value="Genomic_DNA"/>
</dbReference>
<protein>
    <recommendedName>
        <fullName evidence="4">NADAR domain-containing protein</fullName>
    </recommendedName>
</protein>
<dbReference type="InterPro" id="IPR037238">
    <property type="entry name" value="YbiA-like_sf"/>
</dbReference>
<gene>
    <name evidence="2" type="ORF">SPIL2461_LOCUS20066</name>
</gene>
<evidence type="ECO:0008006" key="4">
    <source>
        <dbReference type="Google" id="ProtNLM"/>
    </source>
</evidence>